<sequence>MDIDTIYVRGVDKPILQHLALKILLYGWGLKEGPHYGKTVGEEFGITILTGRGDSLATHSFSKDGKRITLKYPETPLFIIDLSLWDRHSQDEKRKLVSQISISLSTLRTYLWDYNLSINHSNKEFEEMFAKMGFSNRSRRDVEPPKSTVVLDPYAEANASESLIRSVDCFILGGIVDDSGWKYATTKLTELVGYDFPRVKITLRGSRVGVPDRLNKIISIVMRVRNGMSLEESIIEEQSSADKFLRLLRETTINKDLEGNASWLKASERVKERVRKTLSQTLPESSSSLQSNS</sequence>
<dbReference type="Gene3D" id="3.40.1280.30">
    <property type="match status" value="1"/>
</dbReference>
<keyword evidence="1 5" id="KW-0489">Methyltransferase</keyword>
<evidence type="ECO:0000256" key="3">
    <source>
        <dbReference type="ARBA" id="ARBA00022691"/>
    </source>
</evidence>
<evidence type="ECO:0000313" key="6">
    <source>
        <dbReference type="Proteomes" id="UP000509301"/>
    </source>
</evidence>
<evidence type="ECO:0000256" key="1">
    <source>
        <dbReference type="ARBA" id="ARBA00022603"/>
    </source>
</evidence>
<reference evidence="5 6" key="1">
    <citation type="submission" date="2020-02" db="EMBL/GenBank/DDBJ databases">
        <title>Comparative genome analysis reveals the metabolism and evolution of the thermophilic archaeal genus Metallosphaera.</title>
        <authorList>
            <person name="Jiang C."/>
        </authorList>
    </citation>
    <scope>NUCLEOTIDE SEQUENCE [LARGE SCALE GENOMIC DNA]</scope>
    <source>
        <strain evidence="5 6">Ric-A</strain>
    </source>
</reference>
<dbReference type="PROSITE" id="PS51675">
    <property type="entry name" value="SAM_MT_TRM10"/>
    <property type="match status" value="1"/>
</dbReference>
<dbReference type="KEGG" id="mten:GWK48_00910"/>
<keyword evidence="3" id="KW-0949">S-adenosyl-L-methionine</keyword>
<accession>A0A6N0P0L1</accession>
<dbReference type="OrthoDB" id="14987at2157"/>
<organism evidence="5 6">
    <name type="scientific">Metallosphaera tengchongensis</name>
    <dbReference type="NCBI Taxonomy" id="1532350"/>
    <lineage>
        <taxon>Archaea</taxon>
        <taxon>Thermoproteota</taxon>
        <taxon>Thermoprotei</taxon>
        <taxon>Sulfolobales</taxon>
        <taxon>Sulfolobaceae</taxon>
        <taxon>Metallosphaera</taxon>
    </lineage>
</organism>
<dbReference type="AlphaFoldDB" id="A0A6N0P0L1"/>
<gene>
    <name evidence="5" type="ORF">GWK48_00910</name>
</gene>
<dbReference type="InterPro" id="IPR028564">
    <property type="entry name" value="MT_TRM10-typ"/>
</dbReference>
<keyword evidence="6" id="KW-1185">Reference proteome</keyword>
<proteinExistence type="predicted"/>
<dbReference type="GO" id="GO:0008168">
    <property type="term" value="F:methyltransferase activity"/>
    <property type="evidence" value="ECO:0007669"/>
    <property type="project" value="UniProtKB-KW"/>
</dbReference>
<dbReference type="InterPro" id="IPR038459">
    <property type="entry name" value="MT_TRM10-typ_sf"/>
</dbReference>
<keyword evidence="2 5" id="KW-0808">Transferase</keyword>
<evidence type="ECO:0000259" key="4">
    <source>
        <dbReference type="PROSITE" id="PS51675"/>
    </source>
</evidence>
<evidence type="ECO:0000256" key="2">
    <source>
        <dbReference type="ARBA" id="ARBA00022679"/>
    </source>
</evidence>
<dbReference type="EMBL" id="CP049074">
    <property type="protein sequence ID" value="QKR00921.1"/>
    <property type="molecule type" value="Genomic_DNA"/>
</dbReference>
<feature type="domain" description="SAM-dependent MTase TRM10-type" evidence="4">
    <location>
        <begin position="64"/>
        <end position="246"/>
    </location>
</feature>
<evidence type="ECO:0000313" key="5">
    <source>
        <dbReference type="EMBL" id="QKR00921.1"/>
    </source>
</evidence>
<dbReference type="GO" id="GO:0032259">
    <property type="term" value="P:methylation"/>
    <property type="evidence" value="ECO:0007669"/>
    <property type="project" value="UniProtKB-KW"/>
</dbReference>
<dbReference type="InterPro" id="IPR053623">
    <property type="entry name" value="TRM10_methyltransferase"/>
</dbReference>
<dbReference type="NCBIfam" id="NF041071">
    <property type="entry name" value="Trm10_mtase_Thprot"/>
    <property type="match status" value="1"/>
</dbReference>
<dbReference type="Proteomes" id="UP000509301">
    <property type="component" value="Chromosome"/>
</dbReference>
<protein>
    <submittedName>
        <fullName evidence="5">tRNA (Guanine-N1)-methyltransferase</fullName>
    </submittedName>
</protein>
<name>A0A6N0P0L1_9CREN</name>